<proteinExistence type="predicted"/>
<name>A0ABS5C4X2_9BACT</name>
<evidence type="ECO:0000313" key="2">
    <source>
        <dbReference type="EMBL" id="MBP3960948.1"/>
    </source>
</evidence>
<keyword evidence="3" id="KW-1185">Reference proteome</keyword>
<evidence type="ECO:0000256" key="1">
    <source>
        <dbReference type="SAM" id="MobiDB-lite"/>
    </source>
</evidence>
<dbReference type="RefSeq" id="WP_210663475.1">
    <property type="nucleotide sequence ID" value="NZ_JAGKQQ010000002.1"/>
</dbReference>
<feature type="region of interest" description="Disordered" evidence="1">
    <location>
        <begin position="1"/>
        <end position="29"/>
    </location>
</feature>
<feature type="compositionally biased region" description="Polar residues" evidence="1">
    <location>
        <begin position="1"/>
        <end position="25"/>
    </location>
</feature>
<protein>
    <submittedName>
        <fullName evidence="2">Uncharacterized protein</fullName>
    </submittedName>
</protein>
<sequence length="70" mass="7362">MKNATTTKATVQSGRGTTQRPNPKTSPKRPVIGVVFICPMCGGDATVTGTGPNREFTCLDCTRFTIATGD</sequence>
<organism evidence="2 3">
    <name type="scientific">Gemmata palustris</name>
    <dbReference type="NCBI Taxonomy" id="2822762"/>
    <lineage>
        <taxon>Bacteria</taxon>
        <taxon>Pseudomonadati</taxon>
        <taxon>Planctomycetota</taxon>
        <taxon>Planctomycetia</taxon>
        <taxon>Gemmatales</taxon>
        <taxon>Gemmataceae</taxon>
        <taxon>Gemmata</taxon>
    </lineage>
</organism>
<evidence type="ECO:0000313" key="3">
    <source>
        <dbReference type="Proteomes" id="UP000676565"/>
    </source>
</evidence>
<gene>
    <name evidence="2" type="ORF">J8F10_37480</name>
</gene>
<dbReference type="EMBL" id="JAGKQQ010000002">
    <property type="protein sequence ID" value="MBP3960948.1"/>
    <property type="molecule type" value="Genomic_DNA"/>
</dbReference>
<dbReference type="Proteomes" id="UP000676565">
    <property type="component" value="Unassembled WGS sequence"/>
</dbReference>
<accession>A0ABS5C4X2</accession>
<reference evidence="2 3" key="1">
    <citation type="submission" date="2021-04" db="EMBL/GenBank/DDBJ databases">
        <authorList>
            <person name="Ivanova A."/>
        </authorList>
    </citation>
    <scope>NUCLEOTIDE SEQUENCE [LARGE SCALE GENOMIC DNA]</scope>
    <source>
        <strain evidence="2 3">G18</strain>
    </source>
</reference>
<comment type="caution">
    <text evidence="2">The sequence shown here is derived from an EMBL/GenBank/DDBJ whole genome shotgun (WGS) entry which is preliminary data.</text>
</comment>